<dbReference type="GeneTree" id="ENSGT00950000182924"/>
<accession>F6RHH3</accession>
<keyword evidence="6" id="KW-0813">Transport</keyword>
<keyword evidence="13" id="KW-0333">Golgi apparatus</keyword>
<dbReference type="SUPFAM" id="SSF53300">
    <property type="entry name" value="vWA-like"/>
    <property type="match status" value="1"/>
</dbReference>
<dbReference type="Gene3D" id="1.20.120.730">
    <property type="entry name" value="Sec23/Sec24 helical domain"/>
    <property type="match status" value="1"/>
</dbReference>
<evidence type="ECO:0000259" key="20">
    <source>
        <dbReference type="Pfam" id="PF04815"/>
    </source>
</evidence>
<dbReference type="PRINTS" id="PR01217">
    <property type="entry name" value="PRICHEXTENSN"/>
</dbReference>
<dbReference type="InterPro" id="IPR006900">
    <property type="entry name" value="Sec23/24_helical_dom"/>
</dbReference>
<dbReference type="Pfam" id="PF04815">
    <property type="entry name" value="Sec23_helical"/>
    <property type="match status" value="1"/>
</dbReference>
<evidence type="ECO:0008006" key="24">
    <source>
        <dbReference type="Google" id="ProtNLM"/>
    </source>
</evidence>
<dbReference type="InterPro" id="IPR029006">
    <property type="entry name" value="ADF-H/Gelsolin-like_dom_sf"/>
</dbReference>
<feature type="domain" description="Zinc finger Sec23/Sec24-type" evidence="18">
    <location>
        <begin position="304"/>
        <end position="340"/>
    </location>
</feature>
<dbReference type="SUPFAM" id="SSF81811">
    <property type="entry name" value="Helical domain of Sec23/24"/>
    <property type="match status" value="1"/>
</dbReference>
<dbReference type="GO" id="GO:0005829">
    <property type="term" value="C:cytosol"/>
    <property type="evidence" value="ECO:0007669"/>
    <property type="project" value="UniProtKB-SubCell"/>
</dbReference>
<keyword evidence="11" id="KW-0931">ER-Golgi transport</keyword>
<name>F6RHH3_CIOIN</name>
<evidence type="ECO:0000256" key="13">
    <source>
        <dbReference type="ARBA" id="ARBA00023034"/>
    </source>
</evidence>
<evidence type="ECO:0000256" key="6">
    <source>
        <dbReference type="ARBA" id="ARBA00022448"/>
    </source>
</evidence>
<reference evidence="22" key="3">
    <citation type="submission" date="2025-08" db="UniProtKB">
        <authorList>
            <consortium name="Ensembl"/>
        </authorList>
    </citation>
    <scope>IDENTIFICATION</scope>
</reference>
<keyword evidence="9" id="KW-0256">Endoplasmic reticulum</keyword>
<dbReference type="Gene3D" id="2.30.30.380">
    <property type="entry name" value="Zn-finger domain of Sec23/24"/>
    <property type="match status" value="1"/>
</dbReference>
<dbReference type="SUPFAM" id="SSF82919">
    <property type="entry name" value="Zn-finger domain of Sec23/24"/>
    <property type="match status" value="1"/>
</dbReference>
<dbReference type="GO" id="GO:0030127">
    <property type="term" value="C:COPII vesicle coat"/>
    <property type="evidence" value="ECO:0000318"/>
    <property type="project" value="GO_Central"/>
</dbReference>
<dbReference type="GO" id="GO:0070971">
    <property type="term" value="C:endoplasmic reticulum exit site"/>
    <property type="evidence" value="ECO:0000318"/>
    <property type="project" value="GO_Central"/>
</dbReference>
<evidence type="ECO:0000313" key="22">
    <source>
        <dbReference type="Ensembl" id="ENSCINP00000011966.3"/>
    </source>
</evidence>
<reference evidence="23" key="1">
    <citation type="journal article" date="2002" name="Science">
        <title>The draft genome of Ciona intestinalis: insights into chordate and vertebrate origins.</title>
        <authorList>
            <person name="Dehal P."/>
            <person name="Satou Y."/>
            <person name="Campbell R.K."/>
            <person name="Chapman J."/>
            <person name="Degnan B."/>
            <person name="De Tomaso A."/>
            <person name="Davidson B."/>
            <person name="Di Gregorio A."/>
            <person name="Gelpke M."/>
            <person name="Goodstein D.M."/>
            <person name="Harafuji N."/>
            <person name="Hastings K.E."/>
            <person name="Ho I."/>
            <person name="Hotta K."/>
            <person name="Huang W."/>
            <person name="Kawashima T."/>
            <person name="Lemaire P."/>
            <person name="Martinez D."/>
            <person name="Meinertzhagen I.A."/>
            <person name="Necula S."/>
            <person name="Nonaka M."/>
            <person name="Putnam N."/>
            <person name="Rash S."/>
            <person name="Saiga H."/>
            <person name="Satake M."/>
            <person name="Terry A."/>
            <person name="Yamada L."/>
            <person name="Wang H.G."/>
            <person name="Awazu S."/>
            <person name="Azumi K."/>
            <person name="Boore J."/>
            <person name="Branno M."/>
            <person name="Chin-Bow S."/>
            <person name="DeSantis R."/>
            <person name="Doyle S."/>
            <person name="Francino P."/>
            <person name="Keys D.N."/>
            <person name="Haga S."/>
            <person name="Hayashi H."/>
            <person name="Hino K."/>
            <person name="Imai K.S."/>
            <person name="Inaba K."/>
            <person name="Kano S."/>
            <person name="Kobayashi K."/>
            <person name="Kobayashi M."/>
            <person name="Lee B.I."/>
            <person name="Makabe K.W."/>
            <person name="Manohar C."/>
            <person name="Matassi G."/>
            <person name="Medina M."/>
            <person name="Mochizuki Y."/>
            <person name="Mount S."/>
            <person name="Morishita T."/>
            <person name="Miura S."/>
            <person name="Nakayama A."/>
            <person name="Nishizaka S."/>
            <person name="Nomoto H."/>
            <person name="Ohta F."/>
            <person name="Oishi K."/>
            <person name="Rigoutsos I."/>
            <person name="Sano M."/>
            <person name="Sasaki A."/>
            <person name="Sasakura Y."/>
            <person name="Shoguchi E."/>
            <person name="Shin-i T."/>
            <person name="Spagnuolo A."/>
            <person name="Stainier D."/>
            <person name="Suzuki M.M."/>
            <person name="Tassy O."/>
            <person name="Takatori N."/>
            <person name="Tokuoka M."/>
            <person name="Yagi K."/>
            <person name="Yoshizaki F."/>
            <person name="Wada S."/>
            <person name="Zhang C."/>
            <person name="Hyatt P.D."/>
            <person name="Larimer F."/>
            <person name="Detter C."/>
            <person name="Doggett N."/>
            <person name="Glavina T."/>
            <person name="Hawkins T."/>
            <person name="Richardson P."/>
            <person name="Lucas S."/>
            <person name="Kohara Y."/>
            <person name="Levine M."/>
            <person name="Satoh N."/>
            <person name="Rokhsar D.S."/>
        </authorList>
    </citation>
    <scope>NUCLEOTIDE SEQUENCE [LARGE SCALE GENOMIC DNA]</scope>
</reference>
<sequence length="967" mass="107360">VNGYNNYPQRGYSPNTQPPPQPGYSPNTQPPPQNTMNGPPVSAGYYSNTYPKSAPNPSMPPYSQSQFTPPKSNSPLPNAPQRNSPQPNVSNGPHAPSRPPPSMATSYSSAPPPNLSAPPSAQPAPPPLPGQQYVPPNPLAAPPLPQPSGAPQAPMTQPPQNNGPFKTAYQFNGPPPTGSSINRQPGPTPQYPGSLPQPNQPPLSHAMGRMNLSDAERPINLMQEKRLLPPHKHVETPLRFETTADQGMLVPPNRKNCNPSVFCSTLKAVPHTQNLLGKVKLPFGLIIHPFKDLSSLPVISAGTIVRCKRCRTYINPFVSFLQERKWRCNMCFMVNDTAEEFLHHPVTKTYGEPHTRPECTNSTIEFIAPQEYMLRPPQPAVYLFLMDVSHSAIESGYLQIVCDSLLDHLDHMPGDGRTRIGFLTYNGTVHFYRLSEGLSQPQMIIVSDIDDVFIPTPENLLVNLRESKSLVQDLLHQLPLLHTVDAEGEIDTYSALGAALEVAKKLIGASGGRVTVFQQAIPSIGPGMLKKREDPNARAGEQSTTALNPSTDYYKKLALDCSAQQVAIDFFFFNSQYIDIATLSCASRFSAGDMHYYPSLHTVHNPIEAERLSRDLERYLSRKIGFESVMRIRCTKGLAIHTFHGNFFVRSTDLLSLANINPDAGYAVNLSIEDPLTDLSAVCFQAALLYTTSKGERRIRVHTLCIPVVKSPAEVFNSVDCVAVISLLSKMAVDRSVTASVSDAREALMNALVDPLKAYKETLPQGMTTAGVYVPKSLRLLPLYIQCLLKHRAFRTGISTRLDDRVFAMINFKMQPALYQMLDLHPDLYRVDDLNVRREIPQPHVLPLTAESLSQSGAFLLDCGWKMYLLVGRLTSQSFIKDVLDYPQFSNIEEPLSSIPELENPSSEMFHSFVDWLQENRPHHAPISVIRDDSRDRQLVLSRLIQDRTESSMSMQEFLMNLQQKLT</sequence>
<dbReference type="GO" id="GO:0000139">
    <property type="term" value="C:Golgi membrane"/>
    <property type="evidence" value="ECO:0007669"/>
    <property type="project" value="UniProtKB-SubCell"/>
</dbReference>
<dbReference type="InterPro" id="IPR006895">
    <property type="entry name" value="Znf_Sec23_Sec24"/>
</dbReference>
<evidence type="ECO:0000259" key="18">
    <source>
        <dbReference type="Pfam" id="PF04810"/>
    </source>
</evidence>
<keyword evidence="14" id="KW-0472">Membrane</keyword>
<dbReference type="InterPro" id="IPR036174">
    <property type="entry name" value="Znf_Sec23_Sec24_sf"/>
</dbReference>
<dbReference type="FunFam" id="2.30.30.380:FF:000004">
    <property type="entry name" value="SEC24 homolog B, COPII coat complex component"/>
    <property type="match status" value="1"/>
</dbReference>
<evidence type="ECO:0000256" key="1">
    <source>
        <dbReference type="ARBA" id="ARBA00004299"/>
    </source>
</evidence>
<dbReference type="InterPro" id="IPR036175">
    <property type="entry name" value="Sec23/24_helical_dom_sf"/>
</dbReference>
<reference evidence="22" key="4">
    <citation type="submission" date="2025-09" db="UniProtKB">
        <authorList>
            <consortium name="Ensembl"/>
        </authorList>
    </citation>
    <scope>IDENTIFICATION</scope>
</reference>
<feature type="region of interest" description="Disordered" evidence="16">
    <location>
        <begin position="1"/>
        <end position="208"/>
    </location>
</feature>
<feature type="domain" description="Gelsolin-like" evidence="17">
    <location>
        <begin position="841"/>
        <end position="913"/>
    </location>
</feature>
<comment type="similarity">
    <text evidence="5">Belongs to the SEC23/SEC24 family. SEC24 subfamily.</text>
</comment>
<dbReference type="Gene3D" id="3.40.20.10">
    <property type="entry name" value="Severin"/>
    <property type="match status" value="1"/>
</dbReference>
<dbReference type="SUPFAM" id="SSF81995">
    <property type="entry name" value="beta-sandwich domain of Sec23/24"/>
    <property type="match status" value="1"/>
</dbReference>
<keyword evidence="15" id="KW-0968">Cytoplasmic vesicle</keyword>
<dbReference type="InterPro" id="IPR006896">
    <property type="entry name" value="Sec23/24_trunk_dom"/>
</dbReference>
<dbReference type="OMA" id="CPANDYY"/>
<dbReference type="Proteomes" id="UP000008144">
    <property type="component" value="Chromosome 14"/>
</dbReference>
<evidence type="ECO:0000256" key="9">
    <source>
        <dbReference type="ARBA" id="ARBA00022824"/>
    </source>
</evidence>
<feature type="compositionally biased region" description="Polar residues" evidence="16">
    <location>
        <begin position="1"/>
        <end position="15"/>
    </location>
</feature>
<feature type="compositionally biased region" description="Pro residues" evidence="16">
    <location>
        <begin position="16"/>
        <end position="33"/>
    </location>
</feature>
<dbReference type="FunCoup" id="F6RHH3">
    <property type="interactions" value="329"/>
</dbReference>
<dbReference type="InterPro" id="IPR012990">
    <property type="entry name" value="Beta-sandwich_Sec23_24"/>
</dbReference>
<evidence type="ECO:0000256" key="16">
    <source>
        <dbReference type="SAM" id="MobiDB-lite"/>
    </source>
</evidence>
<organism evidence="22 23">
    <name type="scientific">Ciona intestinalis</name>
    <name type="common">Transparent sea squirt</name>
    <name type="synonym">Ascidia intestinalis</name>
    <dbReference type="NCBI Taxonomy" id="7719"/>
    <lineage>
        <taxon>Eukaryota</taxon>
        <taxon>Metazoa</taxon>
        <taxon>Chordata</taxon>
        <taxon>Tunicata</taxon>
        <taxon>Ascidiacea</taxon>
        <taxon>Phlebobranchia</taxon>
        <taxon>Cionidae</taxon>
        <taxon>Ciona</taxon>
    </lineage>
</organism>
<dbReference type="FunFam" id="3.40.50.410:FF:000019">
    <property type="entry name" value="SEC24 homolog B, COPII coat complex component"/>
    <property type="match status" value="1"/>
</dbReference>
<dbReference type="PANTHER" id="PTHR13803:SF39">
    <property type="entry name" value="SECRETORY 24AB, ISOFORM A"/>
    <property type="match status" value="1"/>
</dbReference>
<dbReference type="Pfam" id="PF04811">
    <property type="entry name" value="Sec23_trunk"/>
    <property type="match status" value="1"/>
</dbReference>
<dbReference type="Gene3D" id="3.40.50.410">
    <property type="entry name" value="von Willebrand factor, type A domain"/>
    <property type="match status" value="1"/>
</dbReference>
<dbReference type="InterPro" id="IPR041742">
    <property type="entry name" value="Sec24-like_trunk_dom"/>
</dbReference>
<evidence type="ECO:0000313" key="23">
    <source>
        <dbReference type="Proteomes" id="UP000008144"/>
    </source>
</evidence>
<dbReference type="GO" id="GO:0000149">
    <property type="term" value="F:SNARE binding"/>
    <property type="evidence" value="ECO:0000318"/>
    <property type="project" value="GO_Central"/>
</dbReference>
<evidence type="ECO:0000256" key="11">
    <source>
        <dbReference type="ARBA" id="ARBA00022892"/>
    </source>
</evidence>
<keyword evidence="12" id="KW-0653">Protein transport</keyword>
<feature type="compositionally biased region" description="Polar residues" evidence="16">
    <location>
        <begin position="61"/>
        <end position="91"/>
    </location>
</feature>
<evidence type="ECO:0000256" key="3">
    <source>
        <dbReference type="ARBA" id="ARBA00004397"/>
    </source>
</evidence>
<dbReference type="InterPro" id="IPR036180">
    <property type="entry name" value="Gelsolin-like_dom_sf"/>
</dbReference>
<keyword evidence="23" id="KW-1185">Reference proteome</keyword>
<dbReference type="GO" id="GO:0008270">
    <property type="term" value="F:zinc ion binding"/>
    <property type="evidence" value="ECO:0000318"/>
    <property type="project" value="GO_Central"/>
</dbReference>
<dbReference type="InterPro" id="IPR036465">
    <property type="entry name" value="vWFA_dom_sf"/>
</dbReference>
<dbReference type="InterPro" id="IPR050550">
    <property type="entry name" value="SEC23_SEC24_subfamily"/>
</dbReference>
<evidence type="ECO:0000259" key="17">
    <source>
        <dbReference type="Pfam" id="PF00626"/>
    </source>
</evidence>
<dbReference type="Ensembl" id="ENSCINT00000011966.3">
    <property type="protein sequence ID" value="ENSCINP00000011966.3"/>
    <property type="gene ID" value="ENSCING00000005800.3"/>
</dbReference>
<feature type="domain" description="Sec23/Sec24 trunk" evidence="19">
    <location>
        <begin position="377"/>
        <end position="620"/>
    </location>
</feature>
<feature type="domain" description="Sec23/Sec24 beta-sandwich" evidence="21">
    <location>
        <begin position="625"/>
        <end position="709"/>
    </location>
</feature>
<feature type="domain" description="Sec23/Sec24 helical" evidence="20">
    <location>
        <begin position="720"/>
        <end position="817"/>
    </location>
</feature>
<dbReference type="Gene3D" id="2.60.40.1670">
    <property type="entry name" value="beta-sandwich domain of Sec23/24"/>
    <property type="match status" value="1"/>
</dbReference>
<dbReference type="Pfam" id="PF00626">
    <property type="entry name" value="Gelsolin"/>
    <property type="match status" value="1"/>
</dbReference>
<dbReference type="Pfam" id="PF04810">
    <property type="entry name" value="zf-Sec23_Sec24"/>
    <property type="match status" value="1"/>
</dbReference>
<dbReference type="EMBL" id="EAAA01001217">
    <property type="status" value="NOT_ANNOTATED_CDS"/>
    <property type="molecule type" value="Genomic_DNA"/>
</dbReference>
<evidence type="ECO:0000256" key="5">
    <source>
        <dbReference type="ARBA" id="ARBA00008334"/>
    </source>
</evidence>
<dbReference type="SUPFAM" id="SSF82754">
    <property type="entry name" value="C-terminal, gelsolin-like domain of Sec23/24"/>
    <property type="match status" value="1"/>
</dbReference>
<dbReference type="InParanoid" id="F6RHH3"/>
<evidence type="ECO:0000256" key="14">
    <source>
        <dbReference type="ARBA" id="ARBA00023136"/>
    </source>
</evidence>
<evidence type="ECO:0000256" key="4">
    <source>
        <dbReference type="ARBA" id="ARBA00004514"/>
    </source>
</evidence>
<evidence type="ECO:0000256" key="10">
    <source>
        <dbReference type="ARBA" id="ARBA00022833"/>
    </source>
</evidence>
<reference evidence="22" key="2">
    <citation type="journal article" date="2008" name="Genome Biol.">
        <title>Improved genome assembly and evidence-based global gene model set for the chordate Ciona intestinalis: new insight into intron and operon populations.</title>
        <authorList>
            <person name="Satou Y."/>
            <person name="Mineta K."/>
            <person name="Ogasawara M."/>
            <person name="Sasakura Y."/>
            <person name="Shoguchi E."/>
            <person name="Ueno K."/>
            <person name="Yamada L."/>
            <person name="Matsumoto J."/>
            <person name="Wasserscheid J."/>
            <person name="Dewar K."/>
            <person name="Wiley G.B."/>
            <person name="Macmil S.L."/>
            <person name="Roe B.A."/>
            <person name="Zeller R.W."/>
            <person name="Hastings K.E."/>
            <person name="Lemaire P."/>
            <person name="Lindquist E."/>
            <person name="Endo T."/>
            <person name="Hotta K."/>
            <person name="Inaba K."/>
        </authorList>
    </citation>
    <scope>NUCLEOTIDE SEQUENCE [LARGE SCALE GENOMIC DNA]</scope>
    <source>
        <strain evidence="22">wild type</strain>
    </source>
</reference>
<dbReference type="GO" id="GO:0006886">
    <property type="term" value="P:intracellular protein transport"/>
    <property type="evidence" value="ECO:0007669"/>
    <property type="project" value="InterPro"/>
</dbReference>
<protein>
    <recommendedName>
        <fullName evidence="24">Zinc finger protein</fullName>
    </recommendedName>
</protein>
<evidence type="ECO:0000256" key="7">
    <source>
        <dbReference type="ARBA" id="ARBA00022490"/>
    </source>
</evidence>
<dbReference type="CDD" id="cd01479">
    <property type="entry name" value="Sec24-like"/>
    <property type="match status" value="1"/>
</dbReference>
<dbReference type="AlphaFoldDB" id="F6RHH3"/>
<dbReference type="STRING" id="7719.ENSCINP00000011966"/>
<dbReference type="PANTHER" id="PTHR13803">
    <property type="entry name" value="SEC24-RELATED PROTEIN"/>
    <property type="match status" value="1"/>
</dbReference>
<evidence type="ECO:0000259" key="19">
    <source>
        <dbReference type="Pfam" id="PF04811"/>
    </source>
</evidence>
<keyword evidence="7" id="KW-0963">Cytoplasm</keyword>
<evidence type="ECO:0000259" key="21">
    <source>
        <dbReference type="Pfam" id="PF08033"/>
    </source>
</evidence>
<comment type="subcellular location">
    <subcellularLocation>
        <location evidence="4">Cytoplasm</location>
        <location evidence="4">Cytosol</location>
    </subcellularLocation>
    <subcellularLocation>
        <location evidence="1">Cytoplasmic vesicle</location>
        <location evidence="1">COPII-coated vesicle membrane</location>
        <topology evidence="1">Peripheral membrane protein</topology>
        <orientation evidence="1">Cytoplasmic side</orientation>
    </subcellularLocation>
    <subcellularLocation>
        <location evidence="3">Endoplasmic reticulum membrane</location>
        <topology evidence="3">Peripheral membrane protein</topology>
        <orientation evidence="3">Cytoplasmic side</orientation>
    </subcellularLocation>
    <subcellularLocation>
        <location evidence="2">Golgi apparatus membrane</location>
    </subcellularLocation>
</comment>
<keyword evidence="10" id="KW-0862">Zinc</keyword>
<evidence type="ECO:0000256" key="8">
    <source>
        <dbReference type="ARBA" id="ARBA00022723"/>
    </source>
</evidence>
<dbReference type="HOGENOM" id="CLU_004589_2_1_1"/>
<dbReference type="InterPro" id="IPR007123">
    <property type="entry name" value="Gelsolin-like_dom"/>
</dbReference>
<dbReference type="GO" id="GO:0090110">
    <property type="term" value="P:COPII-coated vesicle cargo loading"/>
    <property type="evidence" value="ECO:0000318"/>
    <property type="project" value="GO_Central"/>
</dbReference>
<evidence type="ECO:0000256" key="2">
    <source>
        <dbReference type="ARBA" id="ARBA00004394"/>
    </source>
</evidence>
<proteinExistence type="inferred from homology"/>
<dbReference type="Pfam" id="PF08033">
    <property type="entry name" value="Sec23_BS"/>
    <property type="match status" value="1"/>
</dbReference>
<evidence type="ECO:0000256" key="12">
    <source>
        <dbReference type="ARBA" id="ARBA00022927"/>
    </source>
</evidence>
<feature type="compositionally biased region" description="Pro residues" evidence="16">
    <location>
        <begin position="110"/>
        <end position="148"/>
    </location>
</feature>
<evidence type="ECO:0000256" key="15">
    <source>
        <dbReference type="ARBA" id="ARBA00023329"/>
    </source>
</evidence>
<keyword evidence="8" id="KW-0479">Metal-binding</keyword>
<dbReference type="GO" id="GO:0005789">
    <property type="term" value="C:endoplasmic reticulum membrane"/>
    <property type="evidence" value="ECO:0007669"/>
    <property type="project" value="UniProtKB-SubCell"/>
</dbReference>